<dbReference type="GO" id="GO:0006401">
    <property type="term" value="P:RNA catabolic process"/>
    <property type="evidence" value="ECO:0007669"/>
    <property type="project" value="InterPro"/>
</dbReference>
<keyword evidence="3" id="KW-0540">Nuclease</keyword>
<dbReference type="Pfam" id="PF06769">
    <property type="entry name" value="YoeB_toxin"/>
    <property type="match status" value="1"/>
</dbReference>
<evidence type="ECO:0000256" key="1">
    <source>
        <dbReference type="ARBA" id="ARBA00008172"/>
    </source>
</evidence>
<dbReference type="Gene3D" id="3.30.2310.20">
    <property type="entry name" value="RelE-like"/>
    <property type="match status" value="1"/>
</dbReference>
<dbReference type="PANTHER" id="PTHR38039:SF1">
    <property type="entry name" value="TOXIN YOEB"/>
    <property type="match status" value="1"/>
</dbReference>
<dbReference type="NCBIfam" id="TIGR02116">
    <property type="entry name" value="toxin_Txe_YoeB"/>
    <property type="match status" value="1"/>
</dbReference>
<evidence type="ECO:0000256" key="6">
    <source>
        <dbReference type="ARBA" id="ARBA00030388"/>
    </source>
</evidence>
<comment type="caution">
    <text evidence="7">The sequence shown here is derived from an EMBL/GenBank/DDBJ whole genome shotgun (WGS) entry which is preliminary data.</text>
</comment>
<evidence type="ECO:0000256" key="2">
    <source>
        <dbReference type="ARBA" id="ARBA00022649"/>
    </source>
</evidence>
<evidence type="ECO:0000313" key="7">
    <source>
        <dbReference type="EMBL" id="MBD3869294.1"/>
    </source>
</evidence>
<dbReference type="SUPFAM" id="SSF143011">
    <property type="entry name" value="RelE-like"/>
    <property type="match status" value="1"/>
</dbReference>
<dbReference type="GO" id="GO:0045892">
    <property type="term" value="P:negative regulation of DNA-templated transcription"/>
    <property type="evidence" value="ECO:0007669"/>
    <property type="project" value="TreeGrafter"/>
</dbReference>
<evidence type="ECO:0000256" key="4">
    <source>
        <dbReference type="ARBA" id="ARBA00022759"/>
    </source>
</evidence>
<dbReference type="GO" id="GO:0016787">
    <property type="term" value="F:hydrolase activity"/>
    <property type="evidence" value="ECO:0007669"/>
    <property type="project" value="UniProtKB-KW"/>
</dbReference>
<dbReference type="InterPro" id="IPR009614">
    <property type="entry name" value="YoeB_toxin"/>
</dbReference>
<dbReference type="GO" id="GO:0004519">
    <property type="term" value="F:endonuclease activity"/>
    <property type="evidence" value="ECO:0007669"/>
    <property type="project" value="UniProtKB-KW"/>
</dbReference>
<sequence length="117" mass="13808">MPVDWPQPWNVPWTGSLRPHRCLSSAGILELKKPEAVFHPEFLEDLRHWVRVDRKAALRILDLVEAVLRDPAGGIGKPEPLKFYLKGCWSRRITQEHRLVYLVRKGRIDFLQARYHY</sequence>
<protein>
    <recommendedName>
        <fullName evidence="6">Putative mRNA interferase YoeB</fullName>
    </recommendedName>
</protein>
<keyword evidence="5" id="KW-0378">Hydrolase</keyword>
<gene>
    <name evidence="7" type="ORF">IFK94_14330</name>
</gene>
<dbReference type="AlphaFoldDB" id="A0A8J6Y6Q3"/>
<dbReference type="PANTHER" id="PTHR38039">
    <property type="entry name" value="TOXIN YOEB"/>
    <property type="match status" value="1"/>
</dbReference>
<comment type="similarity">
    <text evidence="1">Belongs to the YoeB family.</text>
</comment>
<reference evidence="7 8" key="1">
    <citation type="submission" date="2020-08" db="EMBL/GenBank/DDBJ databases">
        <title>Acidobacteriota in marine sediments use diverse sulfur dissimilation pathways.</title>
        <authorList>
            <person name="Wasmund K."/>
        </authorList>
    </citation>
    <scope>NUCLEOTIDE SEQUENCE [LARGE SCALE GENOMIC DNA]</scope>
    <source>
        <strain evidence="7">MAG AM4</strain>
    </source>
</reference>
<dbReference type="Proteomes" id="UP000648239">
    <property type="component" value="Unassembled WGS sequence"/>
</dbReference>
<dbReference type="InterPro" id="IPR035093">
    <property type="entry name" value="RelE/ParE_toxin_dom_sf"/>
</dbReference>
<keyword evidence="2" id="KW-1277">Toxin-antitoxin system</keyword>
<organism evidence="7 8">
    <name type="scientific">Candidatus Polarisedimenticola svalbardensis</name>
    <dbReference type="NCBI Taxonomy" id="2886004"/>
    <lineage>
        <taxon>Bacteria</taxon>
        <taxon>Pseudomonadati</taxon>
        <taxon>Acidobacteriota</taxon>
        <taxon>Candidatus Polarisedimenticolia</taxon>
        <taxon>Candidatus Polarisedimenticolales</taxon>
        <taxon>Candidatus Polarisedimenticolaceae</taxon>
        <taxon>Candidatus Polarisedimenticola</taxon>
    </lineage>
</organism>
<proteinExistence type="inferred from homology"/>
<evidence type="ECO:0000313" key="8">
    <source>
        <dbReference type="Proteomes" id="UP000648239"/>
    </source>
</evidence>
<accession>A0A8J6Y6Q3</accession>
<evidence type="ECO:0000256" key="5">
    <source>
        <dbReference type="ARBA" id="ARBA00022801"/>
    </source>
</evidence>
<keyword evidence="4" id="KW-0255">Endonuclease</keyword>
<dbReference type="EMBL" id="JACXWD010000073">
    <property type="protein sequence ID" value="MBD3869294.1"/>
    <property type="molecule type" value="Genomic_DNA"/>
</dbReference>
<evidence type="ECO:0000256" key="3">
    <source>
        <dbReference type="ARBA" id="ARBA00022722"/>
    </source>
</evidence>
<name>A0A8J6Y6Q3_9BACT</name>